<dbReference type="Proteomes" id="UP000472839">
    <property type="component" value="Unassembled WGS sequence"/>
</dbReference>
<dbReference type="SUPFAM" id="SSF56601">
    <property type="entry name" value="beta-lactamase/transpeptidase-like"/>
    <property type="match status" value="1"/>
</dbReference>
<evidence type="ECO:0000313" key="2">
    <source>
        <dbReference type="EMBL" id="KAB7886210.1"/>
    </source>
</evidence>
<dbReference type="GO" id="GO:0016787">
    <property type="term" value="F:hydrolase activity"/>
    <property type="evidence" value="ECO:0007669"/>
    <property type="project" value="UniProtKB-KW"/>
</dbReference>
<reference evidence="3 4" key="1">
    <citation type="submission" date="2019-10" db="EMBL/GenBank/DDBJ databases">
        <title>Poseidonibacter ostreae sp. nov., isolated from the gut of the Ostrea denselamellosa.</title>
        <authorList>
            <person name="Choi A."/>
        </authorList>
    </citation>
    <scope>NUCLEOTIDE SEQUENCE [LARGE SCALE GENOMIC DNA]</scope>
    <source>
        <strain evidence="1 4">SJOD-M-33</strain>
        <strain evidence="2 3">SJOD-M-5</strain>
    </source>
</reference>
<name>A0A6L4WMU9_9BACT</name>
<evidence type="ECO:0000313" key="1">
    <source>
        <dbReference type="EMBL" id="KAB7883137.1"/>
    </source>
</evidence>
<accession>A0A6L4WMU9</accession>
<evidence type="ECO:0000313" key="4">
    <source>
        <dbReference type="Proteomes" id="UP000472839"/>
    </source>
</evidence>
<proteinExistence type="predicted"/>
<keyword evidence="1" id="KW-0378">Hydrolase</keyword>
<evidence type="ECO:0000313" key="3">
    <source>
        <dbReference type="Proteomes" id="UP000461010"/>
    </source>
</evidence>
<gene>
    <name evidence="2" type="ORF">GBG18_14755</name>
    <name evidence="1" type="ORF">GBG19_16180</name>
</gene>
<dbReference type="EMBL" id="WFKJ01000084">
    <property type="protein sequence ID" value="KAB7886210.1"/>
    <property type="molecule type" value="Genomic_DNA"/>
</dbReference>
<comment type="caution">
    <text evidence="1">The sequence shown here is derived from an EMBL/GenBank/DDBJ whole genome shotgun (WGS) entry which is preliminary data.</text>
</comment>
<dbReference type="Proteomes" id="UP000461010">
    <property type="component" value="Unassembled WGS sequence"/>
</dbReference>
<keyword evidence="3" id="KW-1185">Reference proteome</keyword>
<dbReference type="Gene3D" id="3.40.710.10">
    <property type="entry name" value="DD-peptidase/beta-lactamase superfamily"/>
    <property type="match status" value="1"/>
</dbReference>
<dbReference type="InterPro" id="IPR012338">
    <property type="entry name" value="Beta-lactam/transpept-like"/>
</dbReference>
<dbReference type="AlphaFoldDB" id="A0A6L4WMU9"/>
<sequence>MKIDSKSNFRMASISKQFTGMVLAILEESERLDQNKYITEYIWIY</sequence>
<dbReference type="EMBL" id="WFKK01000100">
    <property type="protein sequence ID" value="KAB7883137.1"/>
    <property type="molecule type" value="Genomic_DNA"/>
</dbReference>
<protein>
    <submittedName>
        <fullName evidence="1">Serine hydrolase</fullName>
    </submittedName>
</protein>
<organism evidence="1 4">
    <name type="scientific">Poseidonibacter ostreae</name>
    <dbReference type="NCBI Taxonomy" id="2654171"/>
    <lineage>
        <taxon>Bacteria</taxon>
        <taxon>Pseudomonadati</taxon>
        <taxon>Campylobacterota</taxon>
        <taxon>Epsilonproteobacteria</taxon>
        <taxon>Campylobacterales</taxon>
        <taxon>Arcobacteraceae</taxon>
        <taxon>Poseidonibacter</taxon>
    </lineage>
</organism>